<dbReference type="CDD" id="cd10283">
    <property type="entry name" value="MnuA_DNase1-like"/>
    <property type="match status" value="1"/>
</dbReference>
<gene>
    <name evidence="4" type="ORF">B1992_06110</name>
</gene>
<dbReference type="InterPro" id="IPR047971">
    <property type="entry name" value="ExeM-like"/>
</dbReference>
<dbReference type="InterPro" id="IPR005135">
    <property type="entry name" value="Endo/exonuclease/phosphatase"/>
</dbReference>
<dbReference type="EMBL" id="MWIP01000004">
    <property type="protein sequence ID" value="KAF1686952.1"/>
    <property type="molecule type" value="Genomic_DNA"/>
</dbReference>
<comment type="similarity">
    <text evidence="1">Belongs to the Bcl-2 family.</text>
</comment>
<dbReference type="InterPro" id="IPR020726">
    <property type="entry name" value="Bcl2_BH2_motif_CS"/>
</dbReference>
<dbReference type="NCBIfam" id="NF033681">
    <property type="entry name" value="ExeM_NucH_DNase"/>
    <property type="match status" value="1"/>
</dbReference>
<feature type="chain" id="PRO_5031138277" evidence="2">
    <location>
        <begin position="29"/>
        <end position="580"/>
    </location>
</feature>
<dbReference type="PROSITE" id="PS01258">
    <property type="entry name" value="BH2"/>
    <property type="match status" value="1"/>
</dbReference>
<keyword evidence="2" id="KW-0732">Signal</keyword>
<evidence type="ECO:0000313" key="5">
    <source>
        <dbReference type="Proteomes" id="UP000462066"/>
    </source>
</evidence>
<keyword evidence="4" id="KW-0378">Hydrolase</keyword>
<evidence type="ECO:0000256" key="2">
    <source>
        <dbReference type="SAM" id="SignalP"/>
    </source>
</evidence>
<dbReference type="InterPro" id="IPR036691">
    <property type="entry name" value="Endo/exonu/phosph_ase_sf"/>
</dbReference>
<dbReference type="Proteomes" id="UP000462066">
    <property type="component" value="Unassembled WGS sequence"/>
</dbReference>
<dbReference type="GO" id="GO:0004519">
    <property type="term" value="F:endonuclease activity"/>
    <property type="evidence" value="ECO:0007669"/>
    <property type="project" value="UniProtKB-KW"/>
</dbReference>
<keyword evidence="4" id="KW-0540">Nuclease</keyword>
<dbReference type="SUPFAM" id="SSF56219">
    <property type="entry name" value="DNase I-like"/>
    <property type="match status" value="1"/>
</dbReference>
<dbReference type="RefSeq" id="WP_162310578.1">
    <property type="nucleotide sequence ID" value="NZ_JACHGU010000004.1"/>
</dbReference>
<proteinExistence type="inferred from homology"/>
<name>A0A7V8GNE1_9GAMM</name>
<keyword evidence="5" id="KW-1185">Reference proteome</keyword>
<dbReference type="PANTHER" id="PTHR42834">
    <property type="entry name" value="ENDONUCLEASE/EXONUCLEASE/PHOSPHATASE FAMILY PROTEIN (AFU_ORTHOLOGUE AFUA_3G09210)"/>
    <property type="match status" value="1"/>
</dbReference>
<comment type="caution">
    <text evidence="4">The sequence shown here is derived from an EMBL/GenBank/DDBJ whole genome shotgun (WGS) entry which is preliminary data.</text>
</comment>
<feature type="domain" description="Endonuclease/exonuclease/phosphatase" evidence="3">
    <location>
        <begin position="307"/>
        <end position="571"/>
    </location>
</feature>
<dbReference type="AlphaFoldDB" id="A0A7V8GNE1"/>
<protein>
    <submittedName>
        <fullName evidence="4">Endonuclease</fullName>
    </submittedName>
</protein>
<dbReference type="Gene3D" id="3.60.10.10">
    <property type="entry name" value="Endonuclease/exonuclease/phosphatase"/>
    <property type="match status" value="1"/>
</dbReference>
<feature type="signal peptide" evidence="2">
    <location>
        <begin position="1"/>
        <end position="28"/>
    </location>
</feature>
<evidence type="ECO:0000313" key="4">
    <source>
        <dbReference type="EMBL" id="KAF1686952.1"/>
    </source>
</evidence>
<sequence>MRHSPRPARSAAWIALLYAALPLAGAHAETATLAVGRVQGHGPSSPLQGRQVAVEGTVTADFRAGLGGFYLQDDGDGDPRTSDGVFVATGTDTGMPPPGFAIGARCRVRGRVAEPPSGGRGPTAIQATAIEACRPGAMPVPRPIDAPPEDWTALEGMLVRVQAPLTITGSHALERFGELAASFGGRLWQPGERARPGSAEHARLAADNAHRRLALDDGSQQRDPGPAAYLAGHPTPRVGTVAVGAEGIVAWRHGGWRLQLTAPLPLRPAPRPDPPRVSGTLKVAALNLENLFNGDGRGGGFPTARGARTAQALAAQMAKLVATIRALDPDIAALMELENDGYGPDSSIAQLVDALNADGARWRFVDAGHGPGPDSIRVGLIYRDERVAARGRPATLTGGPFGERSRVPLAQAFVRKGGRVPLVVVANHFKSKGCGEASGADADQGDGQGCWNALRLDSARRLHDWLRASPLGRGRARIVLLGDFNAYAMEDPLRWLREQGGWADAFAAAGVESPHSYVYDGLSGRLDHALLSPALAPALRGAAHWHVNADEPDDAGYAGRNVPGPWRSSDHDPLLLGLDM</sequence>
<keyword evidence="4" id="KW-0255">Endonuclease</keyword>
<evidence type="ECO:0000256" key="1">
    <source>
        <dbReference type="ARBA" id="ARBA00009458"/>
    </source>
</evidence>
<reference evidence="4 5" key="1">
    <citation type="submission" date="2017-10" db="EMBL/GenBank/DDBJ databases">
        <title>Whole genome sequencing of Pseudoxanthomonas broegbernensis DSM 12573(T).</title>
        <authorList>
            <person name="Kumar S."/>
            <person name="Bansal K."/>
            <person name="Kaur A."/>
            <person name="Patil P."/>
            <person name="Sharma S."/>
            <person name="Patil P.B."/>
        </authorList>
    </citation>
    <scope>NUCLEOTIDE SEQUENCE [LARGE SCALE GENOMIC DNA]</scope>
    <source>
        <strain evidence="4 5">DSM 12573</strain>
    </source>
</reference>
<accession>A0A7V8GNE1</accession>
<evidence type="ECO:0000259" key="3">
    <source>
        <dbReference type="Pfam" id="PF03372"/>
    </source>
</evidence>
<dbReference type="Pfam" id="PF03372">
    <property type="entry name" value="Exo_endo_phos"/>
    <property type="match status" value="1"/>
</dbReference>
<organism evidence="4 5">
    <name type="scientific">Pseudoxanthomonas broegbernensis</name>
    <dbReference type="NCBI Taxonomy" id="83619"/>
    <lineage>
        <taxon>Bacteria</taxon>
        <taxon>Pseudomonadati</taxon>
        <taxon>Pseudomonadota</taxon>
        <taxon>Gammaproteobacteria</taxon>
        <taxon>Lysobacterales</taxon>
        <taxon>Lysobacteraceae</taxon>
        <taxon>Pseudoxanthomonas</taxon>
    </lineage>
</organism>
<dbReference type="PANTHER" id="PTHR42834:SF1">
    <property type="entry name" value="ENDONUCLEASE_EXONUCLEASE_PHOSPHATASE FAMILY PROTEIN (AFU_ORTHOLOGUE AFUA_3G09210)"/>
    <property type="match status" value="1"/>
</dbReference>
<dbReference type="CDD" id="cd04486">
    <property type="entry name" value="YhcR_OBF_like"/>
    <property type="match status" value="1"/>
</dbReference>